<feature type="compositionally biased region" description="Low complexity" evidence="1">
    <location>
        <begin position="586"/>
        <end position="599"/>
    </location>
</feature>
<feature type="compositionally biased region" description="Polar residues" evidence="1">
    <location>
        <begin position="205"/>
        <end position="217"/>
    </location>
</feature>
<sequence length="1101" mass="117962">MNQNSENEAMTISTQTPSKPAHTTTSSKRKFCRMDSKTDLNNHLSGSGFWNAVRGELDLDQDVGVTPRPKALTTTIGNDGEFEVTPMPIRSQSRRGITDPTSSSRASVRAARLLSLQREQQREDDEALTMTEDQRRILLSSFSSVNFEFFDLDGLSWSHSALKRRMQYLASLQNGRGHRHTASESNILMSPTPSAPAMERKTKSAIVSSPLSSPQLDTENDEDKDQKTIRASVSPVKRPMVPATTAIGESPVRSRGRRVGPADINDFVFPRVPPPIPTAPCGPPVQTVDGTPVPVRGRARSRSNSITDGGVCGEFVRVRSRSVSQTRHDDADVDVMMLDGMEPVDPIPNPDETTTVTTCSDSDDDAASLYTSGLANEIRRTRSNTVSTQPLLVEIETTKEVSDDSASVYTSGLADEIQRTRSNSLASQPLLVHVKQETVKIDQVQMVVKVEVEKEVVDGEEEKAHEFAQGVVKEVQRSRSGSLVEVKVDTEVVRCVDEDLPRLRQRSQSDIPPPSSLPHRLPTSFANLVSNRDAPPPPTASLLKAPRSPERLGLRPKKRLASSSSPTNRVRAKTSASGVGGGGVSMGKSRSAPAAASSRPLKRKDTPMPGVLVGLDQDLPEPEPMPMPMLMQRGRSEPGLRKDTPIPAMMVGAMARGANAMAVVVTEEDEWFDYGEGESMIIDMGEEEEKKEPDPFAAASALANIEVESYYSDEAESEAEESMIIETDLEGGAVMRRAPMSPRSKKASGGRSSPNASPRSKHGKASAGLGFGVYPKFEIYARIEEEEEEKVEDNEATIKAKRTKVLKDEDHDATLRVRTHPTQPQDTVPAVPKISVDVSLPNASPTTDNGLSVPSAIHARVPSLVMKNKEDLRLVTSEYGLASPSVLTPTPSLIKGSTPSDAKEDGVKESAPYPSSLGAGLPSSSCPLAPRTPPLQNPTDSTQSNKRKRTHTSGRSISSSGSLLGMTSVLSGTSPATSTSSDSTQSNATPLLHLPPRPMSPPSPPTVAFVTASRTVGGGSGALEGLRAMTTGPQLVNTKPSALGTNGTRKRAGTVAGTGLGMKASDGSHSHSHSHAHGPNLNSVRRMDGMESVHGGEGLEE</sequence>
<feature type="region of interest" description="Disordered" evidence="1">
    <location>
        <begin position="527"/>
        <end position="609"/>
    </location>
</feature>
<keyword evidence="3" id="KW-1185">Reference proteome</keyword>
<feature type="compositionally biased region" description="Polar residues" evidence="1">
    <location>
        <begin position="885"/>
        <end position="900"/>
    </location>
</feature>
<feature type="compositionally biased region" description="Low complexity" evidence="1">
    <location>
        <begin position="953"/>
        <end position="992"/>
    </location>
</feature>
<feature type="compositionally biased region" description="Low complexity" evidence="1">
    <location>
        <begin position="914"/>
        <end position="928"/>
    </location>
</feature>
<protein>
    <submittedName>
        <fullName evidence="2">Uncharacterized protein</fullName>
    </submittedName>
</protein>
<feature type="region of interest" description="Disordered" evidence="1">
    <location>
        <begin position="77"/>
        <end position="108"/>
    </location>
</feature>
<evidence type="ECO:0000256" key="1">
    <source>
        <dbReference type="SAM" id="MobiDB-lite"/>
    </source>
</evidence>
<accession>A0ABR1IRB3</accession>
<feature type="region of interest" description="Disordered" evidence="1">
    <location>
        <begin position="343"/>
        <end position="364"/>
    </location>
</feature>
<evidence type="ECO:0000313" key="2">
    <source>
        <dbReference type="EMBL" id="KAK7437708.1"/>
    </source>
</evidence>
<reference evidence="2 3" key="1">
    <citation type="submission" date="2024-01" db="EMBL/GenBank/DDBJ databases">
        <title>A draft genome for the cacao thread blight pathogen Marasmiellus scandens.</title>
        <authorList>
            <person name="Baruah I.K."/>
            <person name="Leung J."/>
            <person name="Bukari Y."/>
            <person name="Amoako-Attah I."/>
            <person name="Meinhardt L.W."/>
            <person name="Bailey B.A."/>
            <person name="Cohen S.P."/>
        </authorList>
    </citation>
    <scope>NUCLEOTIDE SEQUENCE [LARGE SCALE GENOMIC DNA]</scope>
    <source>
        <strain evidence="2 3">GH-19</strain>
    </source>
</reference>
<organism evidence="2 3">
    <name type="scientific">Marasmiellus scandens</name>
    <dbReference type="NCBI Taxonomy" id="2682957"/>
    <lineage>
        <taxon>Eukaryota</taxon>
        <taxon>Fungi</taxon>
        <taxon>Dikarya</taxon>
        <taxon>Basidiomycota</taxon>
        <taxon>Agaricomycotina</taxon>
        <taxon>Agaricomycetes</taxon>
        <taxon>Agaricomycetidae</taxon>
        <taxon>Agaricales</taxon>
        <taxon>Marasmiineae</taxon>
        <taxon>Omphalotaceae</taxon>
        <taxon>Marasmiellus</taxon>
    </lineage>
</organism>
<feature type="compositionally biased region" description="Pro residues" evidence="1">
    <location>
        <begin position="993"/>
        <end position="1004"/>
    </location>
</feature>
<feature type="region of interest" description="Disordered" evidence="1">
    <location>
        <begin position="1"/>
        <end position="30"/>
    </location>
</feature>
<feature type="region of interest" description="Disordered" evidence="1">
    <location>
        <begin position="882"/>
        <end position="1004"/>
    </location>
</feature>
<feature type="region of interest" description="Disordered" evidence="1">
    <location>
        <begin position="731"/>
        <end position="767"/>
    </location>
</feature>
<feature type="compositionally biased region" description="Polar residues" evidence="1">
    <location>
        <begin position="1034"/>
        <end position="1047"/>
    </location>
</feature>
<gene>
    <name evidence="2" type="ORF">VKT23_018424</name>
</gene>
<name>A0ABR1IRB3_9AGAR</name>
<proteinExistence type="predicted"/>
<dbReference type="EMBL" id="JBANRG010000083">
    <property type="protein sequence ID" value="KAK7437708.1"/>
    <property type="molecule type" value="Genomic_DNA"/>
</dbReference>
<feature type="region of interest" description="Disordered" evidence="1">
    <location>
        <begin position="276"/>
        <end position="306"/>
    </location>
</feature>
<feature type="compositionally biased region" description="Polar residues" evidence="1">
    <location>
        <begin position="183"/>
        <end position="192"/>
    </location>
</feature>
<feature type="region of interest" description="Disordered" evidence="1">
    <location>
        <begin position="1034"/>
        <end position="1101"/>
    </location>
</feature>
<feature type="compositionally biased region" description="Polar residues" evidence="1">
    <location>
        <begin position="1"/>
        <end position="26"/>
    </location>
</feature>
<feature type="compositionally biased region" description="Polar residues" evidence="1">
    <location>
        <begin position="90"/>
        <end position="101"/>
    </location>
</feature>
<feature type="region of interest" description="Disordered" evidence="1">
    <location>
        <begin position="176"/>
        <end position="227"/>
    </location>
</feature>
<comment type="caution">
    <text evidence="2">The sequence shown here is derived from an EMBL/GenBank/DDBJ whole genome shotgun (WGS) entry which is preliminary data.</text>
</comment>
<dbReference type="Proteomes" id="UP001498398">
    <property type="component" value="Unassembled WGS sequence"/>
</dbReference>
<evidence type="ECO:0000313" key="3">
    <source>
        <dbReference type="Proteomes" id="UP001498398"/>
    </source>
</evidence>